<keyword evidence="1" id="KW-1133">Transmembrane helix</keyword>
<dbReference type="InterPro" id="IPR029024">
    <property type="entry name" value="TerB-like"/>
</dbReference>
<feature type="domain" description="Co-chaperone DjlA N-terminal" evidence="3">
    <location>
        <begin position="184"/>
        <end position="291"/>
    </location>
</feature>
<evidence type="ECO:0000256" key="1">
    <source>
        <dbReference type="SAM" id="Phobius"/>
    </source>
</evidence>
<keyword evidence="1" id="KW-0812">Transmembrane</keyword>
<feature type="transmembrane region" description="Helical" evidence="1">
    <location>
        <begin position="137"/>
        <end position="155"/>
    </location>
</feature>
<evidence type="ECO:0000313" key="5">
    <source>
        <dbReference type="Proteomes" id="UP000032232"/>
    </source>
</evidence>
<protein>
    <submittedName>
        <fullName evidence="4">Tellurite resistance protein TerB</fullName>
    </submittedName>
</protein>
<evidence type="ECO:0000259" key="3">
    <source>
        <dbReference type="Pfam" id="PF05099"/>
    </source>
</evidence>
<gene>
    <name evidence="4" type="ORF">jaqu_40110</name>
</gene>
<dbReference type="Gene3D" id="1.10.3680.10">
    <property type="entry name" value="TerB-like"/>
    <property type="match status" value="1"/>
</dbReference>
<dbReference type="RefSeq" id="WP_043920764.1">
    <property type="nucleotide sequence ID" value="NZ_FZPF01000001.1"/>
</dbReference>
<feature type="chain" id="PRO_5002228311" evidence="2">
    <location>
        <begin position="26"/>
        <end position="305"/>
    </location>
</feature>
<accession>A0A0D1CHP4</accession>
<dbReference type="Proteomes" id="UP000032232">
    <property type="component" value="Unassembled WGS sequence"/>
</dbReference>
<keyword evidence="1" id="KW-0472">Membrane</keyword>
<dbReference type="SUPFAM" id="SSF158682">
    <property type="entry name" value="TerB-like"/>
    <property type="match status" value="1"/>
</dbReference>
<sequence>MGQVLTLAAATMAAAILSLATPAEAGRSDGFDLRAVGQMAKGAKTWLQSGLYPLDPAVTVDLGRGRETLCHRRQPYAVWHMLGLVEMQVEYALSREGCRDRGGEPLPMSVDTLQSIGRLPATLPAAPAFVPTERDKLIALGPWVAFGAILTLVSLRRGMRSRRRRIRREIMGLPDGPVFRLIDAMAHAAACDGDAAPEELEHILRVAREVTDLDYTADHISELVSRSERPRSVGAMRREFADGLTVAQGRLMLNAVLSVVAADGRMAGAEKRFVNRLTKALGFRRKEVRTALADMLSRRGDAAPA</sequence>
<dbReference type="EMBL" id="JYFE01000081">
    <property type="protein sequence ID" value="KIT14217.1"/>
    <property type="molecule type" value="Genomic_DNA"/>
</dbReference>
<dbReference type="InterPro" id="IPR007791">
    <property type="entry name" value="DjlA_N"/>
</dbReference>
<dbReference type="CDD" id="cd07177">
    <property type="entry name" value="terB_like"/>
    <property type="match status" value="1"/>
</dbReference>
<feature type="signal peptide" evidence="2">
    <location>
        <begin position="1"/>
        <end position="25"/>
    </location>
</feature>
<dbReference type="PATRIC" id="fig|935700.4.peg.4134"/>
<dbReference type="STRING" id="935700.jaqu_40110"/>
<comment type="caution">
    <text evidence="4">The sequence shown here is derived from an EMBL/GenBank/DDBJ whole genome shotgun (WGS) entry which is preliminary data.</text>
</comment>
<evidence type="ECO:0000313" key="4">
    <source>
        <dbReference type="EMBL" id="KIT14217.1"/>
    </source>
</evidence>
<name>A0A0D1CHP4_9RHOB</name>
<organism evidence="4 5">
    <name type="scientific">Jannaschia aquimarina</name>
    <dbReference type="NCBI Taxonomy" id="935700"/>
    <lineage>
        <taxon>Bacteria</taxon>
        <taxon>Pseudomonadati</taxon>
        <taxon>Pseudomonadota</taxon>
        <taxon>Alphaproteobacteria</taxon>
        <taxon>Rhodobacterales</taxon>
        <taxon>Roseobacteraceae</taxon>
        <taxon>Jannaschia</taxon>
    </lineage>
</organism>
<dbReference type="AlphaFoldDB" id="A0A0D1CHP4"/>
<keyword evidence="5" id="KW-1185">Reference proteome</keyword>
<keyword evidence="2" id="KW-0732">Signal</keyword>
<evidence type="ECO:0000256" key="2">
    <source>
        <dbReference type="SAM" id="SignalP"/>
    </source>
</evidence>
<dbReference type="Pfam" id="PF05099">
    <property type="entry name" value="TerB"/>
    <property type="match status" value="1"/>
</dbReference>
<reference evidence="4 5" key="1">
    <citation type="submission" date="2015-02" db="EMBL/GenBank/DDBJ databases">
        <title>Genome Sequence of Jannaschia aquimarina DSM28248, a member of the Roseobacter clade.</title>
        <authorList>
            <person name="Voget S."/>
            <person name="Daniel R."/>
        </authorList>
    </citation>
    <scope>NUCLEOTIDE SEQUENCE [LARGE SCALE GENOMIC DNA]</scope>
    <source>
        <strain evidence="4 5">GSW-M26</strain>
    </source>
</reference>
<proteinExistence type="predicted"/>